<dbReference type="EMBL" id="BPLR01017235">
    <property type="protein sequence ID" value="GIY89627.1"/>
    <property type="molecule type" value="Genomic_DNA"/>
</dbReference>
<organism evidence="1 2">
    <name type="scientific">Caerostris extrusa</name>
    <name type="common">Bark spider</name>
    <name type="synonym">Caerostris bankana</name>
    <dbReference type="NCBI Taxonomy" id="172846"/>
    <lineage>
        <taxon>Eukaryota</taxon>
        <taxon>Metazoa</taxon>
        <taxon>Ecdysozoa</taxon>
        <taxon>Arthropoda</taxon>
        <taxon>Chelicerata</taxon>
        <taxon>Arachnida</taxon>
        <taxon>Araneae</taxon>
        <taxon>Araneomorphae</taxon>
        <taxon>Entelegynae</taxon>
        <taxon>Araneoidea</taxon>
        <taxon>Araneidae</taxon>
        <taxon>Caerostris</taxon>
    </lineage>
</organism>
<evidence type="ECO:0000313" key="2">
    <source>
        <dbReference type="Proteomes" id="UP001054945"/>
    </source>
</evidence>
<keyword evidence="2" id="KW-1185">Reference proteome</keyword>
<sequence length="135" mass="15377">MSTSILKELVSPLRYPAKRCHKTDLRCHKSDVTTTTQVDLIMSSLDFCLDVGKLMSRVMCEIEPYKSSHPLEIGTSLKTGKLFTDNPTRRVLHSHQLSPFLDKLILPNYPPSFKYPCLPGVLYPCQMKFPAFEDT</sequence>
<comment type="caution">
    <text evidence="1">The sequence shown here is derived from an EMBL/GenBank/DDBJ whole genome shotgun (WGS) entry which is preliminary data.</text>
</comment>
<dbReference type="AlphaFoldDB" id="A0AAV4X4Y9"/>
<name>A0AAV4X4Y9_CAEEX</name>
<protein>
    <submittedName>
        <fullName evidence="1">Uncharacterized protein</fullName>
    </submittedName>
</protein>
<accession>A0AAV4X4Y9</accession>
<reference evidence="1 2" key="1">
    <citation type="submission" date="2021-06" db="EMBL/GenBank/DDBJ databases">
        <title>Caerostris extrusa draft genome.</title>
        <authorList>
            <person name="Kono N."/>
            <person name="Arakawa K."/>
        </authorList>
    </citation>
    <scope>NUCLEOTIDE SEQUENCE [LARGE SCALE GENOMIC DNA]</scope>
</reference>
<evidence type="ECO:0000313" key="1">
    <source>
        <dbReference type="EMBL" id="GIY89627.1"/>
    </source>
</evidence>
<dbReference type="Proteomes" id="UP001054945">
    <property type="component" value="Unassembled WGS sequence"/>
</dbReference>
<proteinExistence type="predicted"/>
<gene>
    <name evidence="1" type="ORF">CEXT_461621</name>
</gene>